<dbReference type="EMBL" id="JAAMOB010000006">
    <property type="protein sequence ID" value="KAF4112135.1"/>
    <property type="molecule type" value="Genomic_DNA"/>
</dbReference>
<gene>
    <name evidence="1" type="ORF">G5714_006930</name>
</gene>
<dbReference type="Proteomes" id="UP000579812">
    <property type="component" value="Unassembled WGS sequence"/>
</dbReference>
<dbReference type="AlphaFoldDB" id="A0A7J6CYQ3"/>
<evidence type="ECO:0000313" key="2">
    <source>
        <dbReference type="Proteomes" id="UP000579812"/>
    </source>
</evidence>
<protein>
    <submittedName>
        <fullName evidence="1">Uncharacterized protein</fullName>
    </submittedName>
</protein>
<comment type="caution">
    <text evidence="1">The sequence shown here is derived from an EMBL/GenBank/DDBJ whole genome shotgun (WGS) entry which is preliminary data.</text>
</comment>
<proteinExistence type="predicted"/>
<reference evidence="1 2" key="1">
    <citation type="submission" date="2020-04" db="EMBL/GenBank/DDBJ databases">
        <title>Chromosome-level genome assembly of a cyprinid fish Onychostoma macrolepis by integration of Nanopore Sequencing, Bionano and Hi-C technology.</title>
        <authorList>
            <person name="Wang D."/>
        </authorList>
    </citation>
    <scope>NUCLEOTIDE SEQUENCE [LARGE SCALE GENOMIC DNA]</scope>
    <source>
        <strain evidence="1">SWU-2019</strain>
        <tissue evidence="1">Muscle</tissue>
    </source>
</reference>
<keyword evidence="2" id="KW-1185">Reference proteome</keyword>
<accession>A0A7J6CYQ3</accession>
<sequence length="112" mass="12209">MSSTCASGPRHSEERSGIRFTVVNDELLSSKKVLGLEPAAGGALKVLHWHQSRKRHKGHPGKGCPEKILHSECTCLHTIEEPNRLSVGLHIGVPVGIPQETTCSQVVMVKWV</sequence>
<organism evidence="1 2">
    <name type="scientific">Onychostoma macrolepis</name>
    <dbReference type="NCBI Taxonomy" id="369639"/>
    <lineage>
        <taxon>Eukaryota</taxon>
        <taxon>Metazoa</taxon>
        <taxon>Chordata</taxon>
        <taxon>Craniata</taxon>
        <taxon>Vertebrata</taxon>
        <taxon>Euteleostomi</taxon>
        <taxon>Actinopterygii</taxon>
        <taxon>Neopterygii</taxon>
        <taxon>Teleostei</taxon>
        <taxon>Ostariophysi</taxon>
        <taxon>Cypriniformes</taxon>
        <taxon>Cyprinidae</taxon>
        <taxon>Acrossocheilinae</taxon>
        <taxon>Onychostoma</taxon>
    </lineage>
</organism>
<evidence type="ECO:0000313" key="1">
    <source>
        <dbReference type="EMBL" id="KAF4112135.1"/>
    </source>
</evidence>
<name>A0A7J6CYQ3_9TELE</name>